<gene>
    <name evidence="2" type="ORF">ALMOND_2B022986</name>
</gene>
<dbReference type="AlphaFoldDB" id="A0A5E4GMD7"/>
<dbReference type="InterPro" id="IPR036875">
    <property type="entry name" value="Znf_CCHC_sf"/>
</dbReference>
<name>A0A5E4GMD7_PRUDU</name>
<dbReference type="OMA" id="RCCICKD"/>
<feature type="non-terminal residue" evidence="2">
    <location>
        <position position="1"/>
    </location>
</feature>
<proteinExistence type="predicted"/>
<dbReference type="EMBL" id="CABIKO010001158">
    <property type="protein sequence ID" value="VVA41057.1"/>
    <property type="molecule type" value="Genomic_DNA"/>
</dbReference>
<dbReference type="SUPFAM" id="SSF57756">
    <property type="entry name" value="Retrovirus zinc finger-like domains"/>
    <property type="match status" value="1"/>
</dbReference>
<dbReference type="GO" id="GO:0003676">
    <property type="term" value="F:nucleic acid binding"/>
    <property type="evidence" value="ECO:0007669"/>
    <property type="project" value="InterPro"/>
</dbReference>
<feature type="non-terminal residue" evidence="2">
    <location>
        <position position="94"/>
    </location>
</feature>
<accession>A0A5E4GMD7</accession>
<dbReference type="GO" id="GO:0008270">
    <property type="term" value="F:zinc ion binding"/>
    <property type="evidence" value="ECO:0007669"/>
    <property type="project" value="InterPro"/>
</dbReference>
<reference evidence="3" key="1">
    <citation type="journal article" date="2020" name="Plant J.">
        <title>Transposons played a major role in the diversification between the closely related almond and peach genomes: results from the almond genome sequence.</title>
        <authorList>
            <person name="Alioto T."/>
            <person name="Alexiou K.G."/>
            <person name="Bardil A."/>
            <person name="Barteri F."/>
            <person name="Castanera R."/>
            <person name="Cruz F."/>
            <person name="Dhingra A."/>
            <person name="Duval H."/>
            <person name="Fernandez I Marti A."/>
            <person name="Frias L."/>
            <person name="Galan B."/>
            <person name="Garcia J.L."/>
            <person name="Howad W."/>
            <person name="Gomez-Garrido J."/>
            <person name="Gut M."/>
            <person name="Julca I."/>
            <person name="Morata J."/>
            <person name="Puigdomenech P."/>
            <person name="Ribeca P."/>
            <person name="Rubio Cabetas M.J."/>
            <person name="Vlasova A."/>
            <person name="Wirthensohn M."/>
            <person name="Garcia-Mas J."/>
            <person name="Gabaldon T."/>
            <person name="Casacuberta J.M."/>
            <person name="Arus P."/>
        </authorList>
    </citation>
    <scope>NUCLEOTIDE SEQUENCE [LARGE SCALE GENOMIC DNA]</scope>
    <source>
        <strain evidence="3">cv. Texas</strain>
    </source>
</reference>
<organism evidence="2 3">
    <name type="scientific">Prunus dulcis</name>
    <name type="common">Almond</name>
    <name type="synonym">Amygdalus dulcis</name>
    <dbReference type="NCBI Taxonomy" id="3755"/>
    <lineage>
        <taxon>Eukaryota</taxon>
        <taxon>Viridiplantae</taxon>
        <taxon>Streptophyta</taxon>
        <taxon>Embryophyta</taxon>
        <taxon>Tracheophyta</taxon>
        <taxon>Spermatophyta</taxon>
        <taxon>Magnoliopsida</taxon>
        <taxon>eudicotyledons</taxon>
        <taxon>Gunneridae</taxon>
        <taxon>Pentapetalae</taxon>
        <taxon>rosids</taxon>
        <taxon>fabids</taxon>
        <taxon>Rosales</taxon>
        <taxon>Rosaceae</taxon>
        <taxon>Amygdaloideae</taxon>
        <taxon>Amygdaleae</taxon>
        <taxon>Prunus</taxon>
    </lineage>
</organism>
<sequence length="94" mass="10833">AFMRTYKPMVHPMASQDLWAKTNFPPLLPPKYHKQPGRPKKRKVRSAAEPLPSSNPEVKHLQRYNLETKCSICNRVGHNKRKCPKTNEAKSSSH</sequence>
<evidence type="ECO:0000313" key="3">
    <source>
        <dbReference type="Proteomes" id="UP000327085"/>
    </source>
</evidence>
<protein>
    <submittedName>
        <fullName evidence="2">PREDICTED: LOC18777017 isoform</fullName>
    </submittedName>
</protein>
<evidence type="ECO:0000313" key="2">
    <source>
        <dbReference type="EMBL" id="VVA41057.1"/>
    </source>
</evidence>
<evidence type="ECO:0000256" key="1">
    <source>
        <dbReference type="SAM" id="MobiDB-lite"/>
    </source>
</evidence>
<dbReference type="Gramene" id="VVA41057">
    <property type="protein sequence ID" value="VVA41057"/>
    <property type="gene ID" value="Prudul26B022986"/>
</dbReference>
<feature type="compositionally biased region" description="Basic residues" evidence="1">
    <location>
        <begin position="31"/>
        <end position="45"/>
    </location>
</feature>
<dbReference type="InParanoid" id="A0A5E4GMD7"/>
<feature type="region of interest" description="Disordered" evidence="1">
    <location>
        <begin position="28"/>
        <end position="56"/>
    </location>
</feature>
<dbReference type="Proteomes" id="UP000327085">
    <property type="component" value="Unassembled WGS sequence"/>
</dbReference>